<evidence type="ECO:0000259" key="1">
    <source>
        <dbReference type="Pfam" id="PF14488"/>
    </source>
</evidence>
<reference evidence="2 3" key="1">
    <citation type="submission" date="2018-08" db="EMBL/GenBank/DDBJ databases">
        <title>A genome reference for cultivated species of the human gut microbiota.</title>
        <authorList>
            <person name="Zou Y."/>
            <person name="Xue W."/>
            <person name="Luo G."/>
        </authorList>
    </citation>
    <scope>NUCLEOTIDE SEQUENCE [LARGE SCALE GENOMIC DNA]</scope>
    <source>
        <strain evidence="2 3">AF24-2</strain>
    </source>
</reference>
<dbReference type="Pfam" id="PF14488">
    <property type="entry name" value="DUF4434"/>
    <property type="match status" value="1"/>
</dbReference>
<evidence type="ECO:0000313" key="2">
    <source>
        <dbReference type="EMBL" id="RGR95354.1"/>
    </source>
</evidence>
<gene>
    <name evidence="2" type="ORF">DWY20_09075</name>
</gene>
<dbReference type="AlphaFoldDB" id="A0A412GKP3"/>
<feature type="domain" description="DUF4434" evidence="1">
    <location>
        <begin position="28"/>
        <end position="310"/>
    </location>
</feature>
<keyword evidence="3" id="KW-1185">Reference proteome</keyword>
<dbReference type="InterPro" id="IPR027849">
    <property type="entry name" value="DUF4434"/>
</dbReference>
<dbReference type="EMBL" id="QRUU01000036">
    <property type="protein sequence ID" value="RGR95354.1"/>
    <property type="molecule type" value="Genomic_DNA"/>
</dbReference>
<dbReference type="RefSeq" id="WP_118484564.1">
    <property type="nucleotide sequence ID" value="NZ_QRUU01000036.1"/>
</dbReference>
<protein>
    <submittedName>
        <fullName evidence="2">DUF4434 domain-containing protein</fullName>
    </submittedName>
</protein>
<evidence type="ECO:0000313" key="3">
    <source>
        <dbReference type="Proteomes" id="UP000285864"/>
    </source>
</evidence>
<dbReference type="InterPro" id="IPR013783">
    <property type="entry name" value="Ig-like_fold"/>
</dbReference>
<sequence length="430" mass="50279">MKISILVLFFFCLLLPFNTRASKHLIEATFIQPYLVEQWDDIRWKQEFKVLKSAGMEYVIFMHTVHTDQKGNTTAVYPSTIPGVLGNKNDLLENCLRNACRAGFKVFVGLNFNEAWWKVDFTPQWLMQQMELGNKVAEELIGRYKSRYKETMCGWYWTWEVDNSYCKTPMYREFLVKALNINLDYLHQQTKNMPFLLSPFMNSRNGTPIQCAEMWKYVLNNAHFQNGDIFAPQDCIGSGFLNLGEVADWFSALSVVIPKTPHIRFVANVEMFDQRFWTSATLDRIQRQIDLLTPYVSGFICFSYSHYYSPWLRHPAFHKSYIYYVRKGHLPHLATPLPMVGLTYMQDERQGVFLSWRDRYKSQAVGYHIYKDGQLVGDVQRTINEVEPFGMFTVKGPGTYEVAAYNVCGTESDRDQVLVPDYLFEQRICE</sequence>
<dbReference type="SUPFAM" id="SSF51445">
    <property type="entry name" value="(Trans)glycosidases"/>
    <property type="match status" value="1"/>
</dbReference>
<dbReference type="InterPro" id="IPR017853">
    <property type="entry name" value="GH"/>
</dbReference>
<dbReference type="Gene3D" id="3.20.20.80">
    <property type="entry name" value="Glycosidases"/>
    <property type="match status" value="1"/>
</dbReference>
<proteinExistence type="predicted"/>
<accession>A0A412GKP3</accession>
<comment type="caution">
    <text evidence="2">The sequence shown here is derived from an EMBL/GenBank/DDBJ whole genome shotgun (WGS) entry which is preliminary data.</text>
</comment>
<dbReference type="Proteomes" id="UP000285864">
    <property type="component" value="Unassembled WGS sequence"/>
</dbReference>
<name>A0A412GKP3_9BACT</name>
<dbReference type="Gene3D" id="2.60.40.10">
    <property type="entry name" value="Immunoglobulins"/>
    <property type="match status" value="1"/>
</dbReference>
<organism evidence="2 3">
    <name type="scientific">Phocaeicola coprocola</name>
    <dbReference type="NCBI Taxonomy" id="310298"/>
    <lineage>
        <taxon>Bacteria</taxon>
        <taxon>Pseudomonadati</taxon>
        <taxon>Bacteroidota</taxon>
        <taxon>Bacteroidia</taxon>
        <taxon>Bacteroidales</taxon>
        <taxon>Bacteroidaceae</taxon>
        <taxon>Phocaeicola</taxon>
    </lineage>
</organism>